<dbReference type="Gene3D" id="2.120.10.80">
    <property type="entry name" value="Kelch-type beta propeller"/>
    <property type="match status" value="2"/>
</dbReference>
<evidence type="ECO:0000256" key="1">
    <source>
        <dbReference type="ARBA" id="ARBA00022441"/>
    </source>
</evidence>
<dbReference type="Proteomes" id="UP000494165">
    <property type="component" value="Unassembled WGS sequence"/>
</dbReference>
<dbReference type="InterPro" id="IPR006652">
    <property type="entry name" value="Kelch_1"/>
</dbReference>
<evidence type="ECO:0000313" key="2">
    <source>
        <dbReference type="EMBL" id="CAB3367743.1"/>
    </source>
</evidence>
<proteinExistence type="predicted"/>
<dbReference type="InterPro" id="IPR011043">
    <property type="entry name" value="Gal_Oxase/kelch_b-propeller"/>
</dbReference>
<dbReference type="GO" id="GO:0005737">
    <property type="term" value="C:cytoplasm"/>
    <property type="evidence" value="ECO:0007669"/>
    <property type="project" value="TreeGrafter"/>
</dbReference>
<dbReference type="EMBL" id="CADEPI010000033">
    <property type="protein sequence ID" value="CAB3367743.1"/>
    <property type="molecule type" value="Genomic_DNA"/>
</dbReference>
<evidence type="ECO:0000313" key="3">
    <source>
        <dbReference type="Proteomes" id="UP000494165"/>
    </source>
</evidence>
<dbReference type="InterPro" id="IPR015915">
    <property type="entry name" value="Kelch-typ_b-propeller"/>
</dbReference>
<comment type="caution">
    <text evidence="2">The sequence shown here is derived from an EMBL/GenBank/DDBJ whole genome shotgun (WGS) entry which is preliminary data.</text>
</comment>
<dbReference type="PANTHER" id="PTHR46461:SF1">
    <property type="entry name" value="KELCH DOMAIN-CONTAINING PROTEIN 3"/>
    <property type="match status" value="1"/>
</dbReference>
<dbReference type="AlphaFoldDB" id="A0A8S1CBL3"/>
<protein>
    <recommendedName>
        <fullName evidence="4">Kelch domain-containing protein 3</fullName>
    </recommendedName>
</protein>
<evidence type="ECO:0008006" key="4">
    <source>
        <dbReference type="Google" id="ProtNLM"/>
    </source>
</evidence>
<gene>
    <name evidence="2" type="ORF">CLODIP_2_CD11801</name>
</gene>
<organism evidence="2 3">
    <name type="scientific">Cloeon dipterum</name>
    <dbReference type="NCBI Taxonomy" id="197152"/>
    <lineage>
        <taxon>Eukaryota</taxon>
        <taxon>Metazoa</taxon>
        <taxon>Ecdysozoa</taxon>
        <taxon>Arthropoda</taxon>
        <taxon>Hexapoda</taxon>
        <taxon>Insecta</taxon>
        <taxon>Pterygota</taxon>
        <taxon>Palaeoptera</taxon>
        <taxon>Ephemeroptera</taxon>
        <taxon>Pisciforma</taxon>
        <taxon>Baetidae</taxon>
        <taxon>Cloeon</taxon>
    </lineage>
</organism>
<keyword evidence="3" id="KW-1185">Reference proteome</keyword>
<dbReference type="SMART" id="SM00612">
    <property type="entry name" value="Kelch"/>
    <property type="match status" value="2"/>
</dbReference>
<dbReference type="PANTHER" id="PTHR46461">
    <property type="entry name" value="KELCH DOMAIN-CONTAINING PROTEIN 3"/>
    <property type="match status" value="1"/>
</dbReference>
<dbReference type="Pfam" id="PF24681">
    <property type="entry name" value="Kelch_KLHDC2_KLHL20_DRC7"/>
    <property type="match status" value="1"/>
</dbReference>
<keyword evidence="1" id="KW-0880">Kelch repeat</keyword>
<dbReference type="OrthoDB" id="432528at2759"/>
<dbReference type="SUPFAM" id="SSF117281">
    <property type="entry name" value="Kelch motif"/>
    <property type="match status" value="1"/>
</dbReference>
<sequence length="384" mass="44121">MMLWTVCLEGGPRRVNHAAVPIGHMIFSFGGYCTGENYRLMRPIDVHALNTITYRWTTVPLQNTAMAPFQRYGHTVVSFEGKVYLWGGRNDLRACNTLFCFNPATRQWSTPPVTGQVPDARDGHSACILDDCMYIYGGFEEEYDKFTQDVYCLDLRRMRWRFVRTTGNPPSYRDFHTAAAIGPNMYIFGGRGDASGQYHSQTEIYCNQIIYLDTRTEKWHSSMPKNTPPIGRRSHSMFVYKEKLHMFGGYNGNFNQHFNDLWSYDPVNLTWQLLDPRGQRPPCPRRRQSCCLLGDRVFLFGGTSPLPDEDSTDEEVLAHYSVPLQDHNDLFVLDFAPSLKTLCYATILKHNIDCKNVPAVLIRELFMMTSPNNISHINRPDPRG</sequence>
<accession>A0A8S1CBL3</accession>
<dbReference type="InterPro" id="IPR052637">
    <property type="entry name" value="KLHDC3-like"/>
</dbReference>
<reference evidence="2 3" key="1">
    <citation type="submission" date="2020-04" db="EMBL/GenBank/DDBJ databases">
        <authorList>
            <person name="Alioto T."/>
            <person name="Alioto T."/>
            <person name="Gomez Garrido J."/>
        </authorList>
    </citation>
    <scope>NUCLEOTIDE SEQUENCE [LARGE SCALE GENOMIC DNA]</scope>
</reference>
<dbReference type="FunFam" id="2.120.10.80:FF:000134">
    <property type="entry name" value="Kelch domain-containing protein, putative"/>
    <property type="match status" value="1"/>
</dbReference>
<dbReference type="SUPFAM" id="SSF50965">
    <property type="entry name" value="Galactose oxidase, central domain"/>
    <property type="match status" value="1"/>
</dbReference>
<name>A0A8S1CBL3_9INSE</name>
<dbReference type="GO" id="GO:0003682">
    <property type="term" value="F:chromatin binding"/>
    <property type="evidence" value="ECO:0007669"/>
    <property type="project" value="InterPro"/>
</dbReference>